<protein>
    <recommendedName>
        <fullName evidence="13">C2H2-type domain-containing protein</fullName>
    </recommendedName>
</protein>
<keyword evidence="6" id="KW-0862">Zinc</keyword>
<comment type="similarity">
    <text evidence="2">Belongs to the krueppel C2H2-type zinc-finger protein family.</text>
</comment>
<name>A0A0L0CLD1_LUCCU</name>
<sequence length="468" mass="54344">KFNSSLLAMSEEAEDIFFRPSTSNEESSTNDSFNDELPPRIILVCFLCFREYDLEEDLRGHMIEYHKFNLKEEPEQKISKTETKVQLTPVENAEQVEKAATEMKEENNKPVLENEMKPVPFKDFRLILRSEMSLKCNKYSNCIYKFETPEKLKQHMDCHATDKSTFQCYICSVALSNWRRCSAHLWKMHQLDVDLLKCPICDFKSHASALVWRHMRVHKKWRPRVLRSLKAVKQRRLEALKQNDATIEPVTPKPPTPRKNKYYSEKTCEICERKFVNGKTLSKHIKTVHNKIKPFNCNICGKKTARKASLIIHMRQHTGEKPLSCKSCKFSTRDPSVLHKHQMRHELAGKLKCSLCDYSCIQSNALKRHIRLNHVEYYKEISCDLCSFVTINVNKLKAHKEDHRKGLIVNNEDSMPARKMVKNNEVSTDCFLPLESIDSLPHEPAVDTGGVTIPAPSEDSQFPTYLNN</sequence>
<evidence type="ECO:0000256" key="3">
    <source>
        <dbReference type="ARBA" id="ARBA00022723"/>
    </source>
</evidence>
<comment type="caution">
    <text evidence="14">The sequence shown here is derived from an EMBL/GenBank/DDBJ whole genome shotgun (WGS) entry which is preliminary data.</text>
</comment>
<keyword evidence="8" id="KW-0238">DNA-binding</keyword>
<evidence type="ECO:0000256" key="7">
    <source>
        <dbReference type="ARBA" id="ARBA00023015"/>
    </source>
</evidence>
<organism evidence="14 15">
    <name type="scientific">Lucilia cuprina</name>
    <name type="common">Green bottle fly</name>
    <name type="synonym">Australian sheep blowfly</name>
    <dbReference type="NCBI Taxonomy" id="7375"/>
    <lineage>
        <taxon>Eukaryota</taxon>
        <taxon>Metazoa</taxon>
        <taxon>Ecdysozoa</taxon>
        <taxon>Arthropoda</taxon>
        <taxon>Hexapoda</taxon>
        <taxon>Insecta</taxon>
        <taxon>Pterygota</taxon>
        <taxon>Neoptera</taxon>
        <taxon>Endopterygota</taxon>
        <taxon>Diptera</taxon>
        <taxon>Brachycera</taxon>
        <taxon>Muscomorpha</taxon>
        <taxon>Oestroidea</taxon>
        <taxon>Calliphoridae</taxon>
        <taxon>Luciliinae</taxon>
        <taxon>Lucilia</taxon>
    </lineage>
</organism>
<proteinExistence type="inferred from homology"/>
<reference evidence="14 15" key="1">
    <citation type="journal article" date="2015" name="Nat. Commun.">
        <title>Lucilia cuprina genome unlocks parasitic fly biology to underpin future interventions.</title>
        <authorList>
            <person name="Anstead C.A."/>
            <person name="Korhonen P.K."/>
            <person name="Young N.D."/>
            <person name="Hall R.S."/>
            <person name="Jex A.R."/>
            <person name="Murali S.C."/>
            <person name="Hughes D.S."/>
            <person name="Lee S.F."/>
            <person name="Perry T."/>
            <person name="Stroehlein A.J."/>
            <person name="Ansell B.R."/>
            <person name="Breugelmans B."/>
            <person name="Hofmann A."/>
            <person name="Qu J."/>
            <person name="Dugan S."/>
            <person name="Lee S.L."/>
            <person name="Chao H."/>
            <person name="Dinh H."/>
            <person name="Han Y."/>
            <person name="Doddapaneni H.V."/>
            <person name="Worley K.C."/>
            <person name="Muzny D.M."/>
            <person name="Ioannidis P."/>
            <person name="Waterhouse R.M."/>
            <person name="Zdobnov E.M."/>
            <person name="James P.J."/>
            <person name="Bagnall N.H."/>
            <person name="Kotze A.C."/>
            <person name="Gibbs R.A."/>
            <person name="Richards S."/>
            <person name="Batterham P."/>
            <person name="Gasser R.B."/>
        </authorList>
    </citation>
    <scope>NUCLEOTIDE SEQUENCE [LARGE SCALE GENOMIC DNA]</scope>
    <source>
        <strain evidence="14 15">LS</strain>
        <tissue evidence="14">Full body</tissue>
    </source>
</reference>
<comment type="subcellular location">
    <subcellularLocation>
        <location evidence="1">Nucleus</location>
    </subcellularLocation>
</comment>
<dbReference type="EMBL" id="JRES01000234">
    <property type="protein sequence ID" value="KNC33105.1"/>
    <property type="molecule type" value="Genomic_DNA"/>
</dbReference>
<feature type="domain" description="C2H2-type" evidence="13">
    <location>
        <begin position="266"/>
        <end position="294"/>
    </location>
</feature>
<evidence type="ECO:0000256" key="8">
    <source>
        <dbReference type="ARBA" id="ARBA00023125"/>
    </source>
</evidence>
<gene>
    <name evidence="14" type="ORF">FF38_04702</name>
</gene>
<keyword evidence="10" id="KW-0539">Nucleus</keyword>
<dbReference type="GO" id="GO:0003690">
    <property type="term" value="F:double-stranded DNA binding"/>
    <property type="evidence" value="ECO:0007669"/>
    <property type="project" value="UniProtKB-ARBA"/>
</dbReference>
<dbReference type="InterPro" id="IPR013087">
    <property type="entry name" value="Znf_C2H2_type"/>
</dbReference>
<dbReference type="OrthoDB" id="6077919at2759"/>
<dbReference type="FunFam" id="3.30.160.60:FF:001370">
    <property type="entry name" value="Zinc finger protein"/>
    <property type="match status" value="1"/>
</dbReference>
<evidence type="ECO:0000256" key="1">
    <source>
        <dbReference type="ARBA" id="ARBA00004123"/>
    </source>
</evidence>
<evidence type="ECO:0000256" key="10">
    <source>
        <dbReference type="ARBA" id="ARBA00023242"/>
    </source>
</evidence>
<dbReference type="InterPro" id="IPR036236">
    <property type="entry name" value="Znf_C2H2_sf"/>
</dbReference>
<dbReference type="PROSITE" id="PS00028">
    <property type="entry name" value="ZINC_FINGER_C2H2_1"/>
    <property type="match status" value="2"/>
</dbReference>
<feature type="non-terminal residue" evidence="14">
    <location>
        <position position="1"/>
    </location>
</feature>
<evidence type="ECO:0000256" key="6">
    <source>
        <dbReference type="ARBA" id="ARBA00022833"/>
    </source>
</evidence>
<keyword evidence="15" id="KW-1185">Reference proteome</keyword>
<evidence type="ECO:0000313" key="14">
    <source>
        <dbReference type="EMBL" id="KNC33105.1"/>
    </source>
</evidence>
<dbReference type="OMA" id="GHMVYFH"/>
<dbReference type="SUPFAM" id="SSF57667">
    <property type="entry name" value="beta-beta-alpha zinc fingers"/>
    <property type="match status" value="3"/>
</dbReference>
<dbReference type="PANTHER" id="PTHR24394">
    <property type="entry name" value="ZINC FINGER PROTEIN"/>
    <property type="match status" value="1"/>
</dbReference>
<dbReference type="Pfam" id="PF00096">
    <property type="entry name" value="zf-C2H2"/>
    <property type="match status" value="3"/>
</dbReference>
<evidence type="ECO:0000256" key="9">
    <source>
        <dbReference type="ARBA" id="ARBA00023163"/>
    </source>
</evidence>
<dbReference type="GO" id="GO:0005634">
    <property type="term" value="C:nucleus"/>
    <property type="evidence" value="ECO:0007669"/>
    <property type="project" value="UniProtKB-SubCell"/>
</dbReference>
<dbReference type="GO" id="GO:0000981">
    <property type="term" value="F:DNA-binding transcription factor activity, RNA polymerase II-specific"/>
    <property type="evidence" value="ECO:0007669"/>
    <property type="project" value="TreeGrafter"/>
</dbReference>
<dbReference type="PANTHER" id="PTHR24394:SF29">
    <property type="entry name" value="MYONEURIN"/>
    <property type="match status" value="1"/>
</dbReference>
<dbReference type="Gene3D" id="3.30.160.60">
    <property type="entry name" value="Classic Zinc Finger"/>
    <property type="match status" value="5"/>
</dbReference>
<keyword evidence="3" id="KW-0479">Metal-binding</keyword>
<evidence type="ECO:0000256" key="5">
    <source>
        <dbReference type="ARBA" id="ARBA00022771"/>
    </source>
</evidence>
<dbReference type="GO" id="GO:0008270">
    <property type="term" value="F:zinc ion binding"/>
    <property type="evidence" value="ECO:0007669"/>
    <property type="project" value="UniProtKB-KW"/>
</dbReference>
<feature type="domain" description="C2H2-type" evidence="13">
    <location>
        <begin position="134"/>
        <end position="164"/>
    </location>
</feature>
<keyword evidence="9" id="KW-0804">Transcription</keyword>
<dbReference type="Proteomes" id="UP000037069">
    <property type="component" value="Unassembled WGS sequence"/>
</dbReference>
<evidence type="ECO:0000256" key="2">
    <source>
        <dbReference type="ARBA" id="ARBA00006991"/>
    </source>
</evidence>
<keyword evidence="4" id="KW-0677">Repeat</keyword>
<feature type="domain" description="C2H2-type" evidence="13">
    <location>
        <begin position="295"/>
        <end position="322"/>
    </location>
</feature>
<evidence type="ECO:0000259" key="13">
    <source>
        <dbReference type="PROSITE" id="PS50157"/>
    </source>
</evidence>
<evidence type="ECO:0000313" key="15">
    <source>
        <dbReference type="Proteomes" id="UP000037069"/>
    </source>
</evidence>
<dbReference type="SMART" id="SM00355">
    <property type="entry name" value="ZnF_C2H2"/>
    <property type="match status" value="9"/>
</dbReference>
<keyword evidence="5 11" id="KW-0863">Zinc-finger</keyword>
<evidence type="ECO:0000256" key="11">
    <source>
        <dbReference type="PROSITE-ProRule" id="PRU00042"/>
    </source>
</evidence>
<accession>A0A0L0CLD1</accession>
<dbReference type="AlphaFoldDB" id="A0A0L0CLD1"/>
<feature type="compositionally biased region" description="Polar residues" evidence="12">
    <location>
        <begin position="458"/>
        <end position="468"/>
    </location>
</feature>
<keyword evidence="7" id="KW-0805">Transcription regulation</keyword>
<evidence type="ECO:0000256" key="12">
    <source>
        <dbReference type="SAM" id="MobiDB-lite"/>
    </source>
</evidence>
<evidence type="ECO:0000256" key="4">
    <source>
        <dbReference type="ARBA" id="ARBA00022737"/>
    </source>
</evidence>
<dbReference type="PROSITE" id="PS50157">
    <property type="entry name" value="ZINC_FINGER_C2H2_2"/>
    <property type="match status" value="3"/>
</dbReference>
<feature type="region of interest" description="Disordered" evidence="12">
    <location>
        <begin position="448"/>
        <end position="468"/>
    </location>
</feature>